<proteinExistence type="predicted"/>
<protein>
    <submittedName>
        <fullName evidence="1">Uncharacterized protein</fullName>
    </submittedName>
</protein>
<gene>
    <name evidence="1" type="ORF">AZE42_10158</name>
</gene>
<evidence type="ECO:0000313" key="2">
    <source>
        <dbReference type="Proteomes" id="UP000183567"/>
    </source>
</evidence>
<organism evidence="1 2">
    <name type="scientific">Rhizopogon vesiculosus</name>
    <dbReference type="NCBI Taxonomy" id="180088"/>
    <lineage>
        <taxon>Eukaryota</taxon>
        <taxon>Fungi</taxon>
        <taxon>Dikarya</taxon>
        <taxon>Basidiomycota</taxon>
        <taxon>Agaricomycotina</taxon>
        <taxon>Agaricomycetes</taxon>
        <taxon>Agaricomycetidae</taxon>
        <taxon>Boletales</taxon>
        <taxon>Suillineae</taxon>
        <taxon>Rhizopogonaceae</taxon>
        <taxon>Rhizopogon</taxon>
    </lineage>
</organism>
<name>A0A1J8QIU5_9AGAM</name>
<reference evidence="1 2" key="1">
    <citation type="submission" date="2016-03" db="EMBL/GenBank/DDBJ databases">
        <title>Comparative genomics of the ectomycorrhizal sister species Rhizopogon vinicolor and Rhizopogon vesiculosus (Basidiomycota: Boletales) reveals a divergence of the mating type B locus.</title>
        <authorList>
            <person name="Mujic A.B."/>
            <person name="Kuo A."/>
            <person name="Tritt A."/>
            <person name="Lipzen A."/>
            <person name="Chen C."/>
            <person name="Johnson J."/>
            <person name="Sharma A."/>
            <person name="Barry K."/>
            <person name="Grigoriev I.V."/>
            <person name="Spatafora J.W."/>
        </authorList>
    </citation>
    <scope>NUCLEOTIDE SEQUENCE [LARGE SCALE GENOMIC DNA]</scope>
    <source>
        <strain evidence="1 2">AM-OR11-056</strain>
    </source>
</reference>
<keyword evidence="2" id="KW-1185">Reference proteome</keyword>
<accession>A0A1J8QIU5</accession>
<dbReference type="AlphaFoldDB" id="A0A1J8QIU5"/>
<dbReference type="Proteomes" id="UP000183567">
    <property type="component" value="Unassembled WGS sequence"/>
</dbReference>
<comment type="caution">
    <text evidence="1">The sequence shown here is derived from an EMBL/GenBank/DDBJ whole genome shotgun (WGS) entry which is preliminary data.</text>
</comment>
<sequence>MFHFTAEHSSIHDYFKTIITSITGLTTDAQYSNKGTMCMSDSPIPCAPSDD</sequence>
<evidence type="ECO:0000313" key="1">
    <source>
        <dbReference type="EMBL" id="OJA11652.1"/>
    </source>
</evidence>
<dbReference type="EMBL" id="LVVM01004980">
    <property type="protein sequence ID" value="OJA11652.1"/>
    <property type="molecule type" value="Genomic_DNA"/>
</dbReference>